<gene>
    <name evidence="1" type="ORF">ABEB36_012455</name>
</gene>
<proteinExistence type="predicted"/>
<dbReference type="Proteomes" id="UP001566132">
    <property type="component" value="Unassembled WGS sequence"/>
</dbReference>
<organism evidence="1 2">
    <name type="scientific">Hypothenemus hampei</name>
    <name type="common">Coffee berry borer</name>
    <dbReference type="NCBI Taxonomy" id="57062"/>
    <lineage>
        <taxon>Eukaryota</taxon>
        <taxon>Metazoa</taxon>
        <taxon>Ecdysozoa</taxon>
        <taxon>Arthropoda</taxon>
        <taxon>Hexapoda</taxon>
        <taxon>Insecta</taxon>
        <taxon>Pterygota</taxon>
        <taxon>Neoptera</taxon>
        <taxon>Endopterygota</taxon>
        <taxon>Coleoptera</taxon>
        <taxon>Polyphaga</taxon>
        <taxon>Cucujiformia</taxon>
        <taxon>Curculionidae</taxon>
        <taxon>Scolytinae</taxon>
        <taxon>Hypothenemus</taxon>
    </lineage>
</organism>
<comment type="caution">
    <text evidence="1">The sequence shown here is derived from an EMBL/GenBank/DDBJ whole genome shotgun (WGS) entry which is preliminary data.</text>
</comment>
<keyword evidence="2" id="KW-1185">Reference proteome</keyword>
<protein>
    <submittedName>
        <fullName evidence="1">Uncharacterized protein</fullName>
    </submittedName>
</protein>
<evidence type="ECO:0000313" key="2">
    <source>
        <dbReference type="Proteomes" id="UP001566132"/>
    </source>
</evidence>
<evidence type="ECO:0000313" key="1">
    <source>
        <dbReference type="EMBL" id="KAL1491938.1"/>
    </source>
</evidence>
<dbReference type="EMBL" id="JBDJPC010000009">
    <property type="protein sequence ID" value="KAL1491938.1"/>
    <property type="molecule type" value="Genomic_DNA"/>
</dbReference>
<name>A0ABD1EBM4_HYPHA</name>
<dbReference type="AlphaFoldDB" id="A0ABD1EBM4"/>
<accession>A0ABD1EBM4</accession>
<sequence length="107" mass="12104">MLEIKWSLHPRLSGAFGAIPLKCWEDEVNEAVICPSCPRHVPWGSSPVILTTKSPNDFTKAILEAIFRKKVPISMSTQKSPKRATALRKWPPRNGHYLISQELLDIQ</sequence>
<reference evidence="1 2" key="1">
    <citation type="submission" date="2024-05" db="EMBL/GenBank/DDBJ databases">
        <title>Genetic variation in Jamaican populations of the coffee berry borer (Hypothenemus hampei).</title>
        <authorList>
            <person name="Errbii M."/>
            <person name="Myrie A."/>
        </authorList>
    </citation>
    <scope>NUCLEOTIDE SEQUENCE [LARGE SCALE GENOMIC DNA]</scope>
    <source>
        <strain evidence="1">JA-Hopewell-2020-01-JO</strain>
        <tissue evidence="1">Whole body</tissue>
    </source>
</reference>